<evidence type="ECO:0000313" key="3">
    <source>
        <dbReference type="Proteomes" id="UP001597090"/>
    </source>
</evidence>
<dbReference type="EMBL" id="JBHTIH010000002">
    <property type="protein sequence ID" value="MFD0738593.1"/>
    <property type="molecule type" value="Genomic_DNA"/>
</dbReference>
<name>A0ABW2YJN4_9GAMM</name>
<keyword evidence="1" id="KW-0472">Membrane</keyword>
<dbReference type="RefSeq" id="WP_386811506.1">
    <property type="nucleotide sequence ID" value="NZ_JBHTIH010000002.1"/>
</dbReference>
<reference evidence="3" key="1">
    <citation type="journal article" date="2019" name="Int. J. Syst. Evol. Microbiol.">
        <title>The Global Catalogue of Microorganisms (GCM) 10K type strain sequencing project: providing services to taxonomists for standard genome sequencing and annotation.</title>
        <authorList>
            <consortium name="The Broad Institute Genomics Platform"/>
            <consortium name="The Broad Institute Genome Sequencing Center for Infectious Disease"/>
            <person name="Wu L."/>
            <person name="Ma J."/>
        </authorList>
    </citation>
    <scope>NUCLEOTIDE SEQUENCE [LARGE SCALE GENOMIC DNA]</scope>
    <source>
        <strain evidence="3">CCUG 55491</strain>
    </source>
</reference>
<keyword evidence="1" id="KW-1133">Transmembrane helix</keyword>
<dbReference type="Proteomes" id="UP001597090">
    <property type="component" value="Unassembled WGS sequence"/>
</dbReference>
<keyword evidence="1" id="KW-0812">Transmembrane</keyword>
<keyword evidence="3" id="KW-1185">Reference proteome</keyword>
<feature type="transmembrane region" description="Helical" evidence="1">
    <location>
        <begin position="6"/>
        <end position="24"/>
    </location>
</feature>
<protein>
    <submittedName>
        <fullName evidence="2">Uncharacterized protein</fullName>
    </submittedName>
</protein>
<organism evidence="2 3">
    <name type="scientific">Lysobacter koreensis</name>
    <dbReference type="NCBI Taxonomy" id="266122"/>
    <lineage>
        <taxon>Bacteria</taxon>
        <taxon>Pseudomonadati</taxon>
        <taxon>Pseudomonadota</taxon>
        <taxon>Gammaproteobacteria</taxon>
        <taxon>Lysobacterales</taxon>
        <taxon>Lysobacteraceae</taxon>
        <taxon>Lysobacter</taxon>
    </lineage>
</organism>
<comment type="caution">
    <text evidence="2">The sequence shown here is derived from an EMBL/GenBank/DDBJ whole genome shotgun (WGS) entry which is preliminary data.</text>
</comment>
<evidence type="ECO:0000313" key="2">
    <source>
        <dbReference type="EMBL" id="MFD0738593.1"/>
    </source>
</evidence>
<sequence>MKPSQWIGVAIAVLLVLGLAWWLGDDYRDEARTALRALLRAL</sequence>
<accession>A0ABW2YJN4</accession>
<proteinExistence type="predicted"/>
<gene>
    <name evidence="2" type="ORF">ACFQZQ_04740</name>
</gene>
<evidence type="ECO:0000256" key="1">
    <source>
        <dbReference type="SAM" id="Phobius"/>
    </source>
</evidence>